<keyword evidence="3" id="KW-1185">Reference proteome</keyword>
<gene>
    <name evidence="2" type="ORF">AFUS01_LOCUS26911</name>
</gene>
<organism evidence="2 3">
    <name type="scientific">Allacma fusca</name>
    <dbReference type="NCBI Taxonomy" id="39272"/>
    <lineage>
        <taxon>Eukaryota</taxon>
        <taxon>Metazoa</taxon>
        <taxon>Ecdysozoa</taxon>
        <taxon>Arthropoda</taxon>
        <taxon>Hexapoda</taxon>
        <taxon>Collembola</taxon>
        <taxon>Symphypleona</taxon>
        <taxon>Sminthuridae</taxon>
        <taxon>Allacma</taxon>
    </lineage>
</organism>
<feature type="region of interest" description="Disordered" evidence="1">
    <location>
        <begin position="43"/>
        <end position="68"/>
    </location>
</feature>
<feature type="non-terminal residue" evidence="2">
    <location>
        <position position="1"/>
    </location>
</feature>
<accession>A0A8J2KJW3</accession>
<proteinExistence type="predicted"/>
<dbReference type="EMBL" id="CAJVCH010366199">
    <property type="protein sequence ID" value="CAG7816285.1"/>
    <property type="molecule type" value="Genomic_DNA"/>
</dbReference>
<comment type="caution">
    <text evidence="2">The sequence shown here is derived from an EMBL/GenBank/DDBJ whole genome shotgun (WGS) entry which is preliminary data.</text>
</comment>
<protein>
    <submittedName>
        <fullName evidence="2">Uncharacterized protein</fullName>
    </submittedName>
</protein>
<dbReference type="Proteomes" id="UP000708208">
    <property type="component" value="Unassembled WGS sequence"/>
</dbReference>
<reference evidence="2" key="1">
    <citation type="submission" date="2021-06" db="EMBL/GenBank/DDBJ databases">
        <authorList>
            <person name="Hodson N. C."/>
            <person name="Mongue J. A."/>
            <person name="Jaron S. K."/>
        </authorList>
    </citation>
    <scope>NUCLEOTIDE SEQUENCE</scope>
</reference>
<dbReference type="AlphaFoldDB" id="A0A8J2KJW3"/>
<evidence type="ECO:0000256" key="1">
    <source>
        <dbReference type="SAM" id="MobiDB-lite"/>
    </source>
</evidence>
<name>A0A8J2KJW3_9HEXA</name>
<evidence type="ECO:0000313" key="3">
    <source>
        <dbReference type="Proteomes" id="UP000708208"/>
    </source>
</evidence>
<feature type="compositionally biased region" description="Basic and acidic residues" evidence="1">
    <location>
        <begin position="56"/>
        <end position="67"/>
    </location>
</feature>
<evidence type="ECO:0000313" key="2">
    <source>
        <dbReference type="EMBL" id="CAG7816285.1"/>
    </source>
</evidence>
<sequence length="249" mass="28402">QNDKDFIIEIDEDGIITVSTNPILQNGDAQNTNERPEDLFQANPDRAPEVNSAQDETPHVQNSREQDGGLDENLLEIVNFNLEDAVQAGIQKLKSSMLEITDRKQPLCDSQITCFFNQLKEEILDSFTKTFEFFTTAPFSSVSKLEKEARNKLEHGINSLLIVFLKRHEVMIGKVTAATTRLMLEAENMYETDMEEFVTAASSVEDITKRHTELTEKSLNLLNRIAMEDGVVCNEQMEKELRFRLNQKL</sequence>